<comment type="caution">
    <text evidence="1">The sequence shown here is derived from an EMBL/GenBank/DDBJ whole genome shotgun (WGS) entry which is preliminary data.</text>
</comment>
<evidence type="ECO:0000313" key="2">
    <source>
        <dbReference type="Proteomes" id="UP000179807"/>
    </source>
</evidence>
<sequence>MSFVDELVFAIENEDCGKLCQVASFVNQLIKEENIILSDCFFTQRVVQAYNRVMDECFIGSLYDPFIFIFYTLYSCCHHYLMNVFYEERFLASLWNHVLKTDGESLSYTLKSLFLIAKSSNELSENIVNIAPHEIIDIFLIFQPQQQSEEYYLIFIELLLFLSQRKFDKIGFDEMIQAIWYSFSYYEMNFLSDELLIKSFNAFKNLIEVFPPFLLIKSFQKYDFQKYFLGIFFFSENQFIFYQNLNLLSILYDLKSFEMIDGCLKTIEISFNIQIVHFTKLVNELKLINQFYSSVNDQSESDQNVFVECLLNIFIKFIEHCLKVSFKMSELNNLFCSKKENVINLLVNILLVDFPITQKSIQLISLIFKILTRSNQKKCLKIILENGILQIFVDALESDDLNLIKNVCIFFVEICHIWLIYSDRKYPLPEEIQKYQILEVLQERIPSKHMLNSMYFEMTKDSLENFFIKCNQSS</sequence>
<reference evidence="1" key="1">
    <citation type="submission" date="2016-10" db="EMBL/GenBank/DDBJ databases">
        <authorList>
            <person name="Benchimol M."/>
            <person name="Almeida L.G."/>
            <person name="Vasconcelos A.T."/>
            <person name="Perreira-Neves A."/>
            <person name="Rosa I.A."/>
            <person name="Tasca T."/>
            <person name="Bogo M.R."/>
            <person name="de Souza W."/>
        </authorList>
    </citation>
    <scope>NUCLEOTIDE SEQUENCE [LARGE SCALE GENOMIC DNA]</scope>
    <source>
        <strain evidence="1">K</strain>
    </source>
</reference>
<gene>
    <name evidence="1" type="ORF">TRFO_17256</name>
</gene>
<dbReference type="VEuPathDB" id="TrichDB:TRFO_17256"/>
<dbReference type="Proteomes" id="UP000179807">
    <property type="component" value="Unassembled WGS sequence"/>
</dbReference>
<name>A0A1J4KPF2_9EUKA</name>
<dbReference type="GeneID" id="94834179"/>
<proteinExistence type="predicted"/>
<protein>
    <submittedName>
        <fullName evidence="1">Uncharacterized protein</fullName>
    </submittedName>
</protein>
<evidence type="ECO:0000313" key="1">
    <source>
        <dbReference type="EMBL" id="OHT12792.1"/>
    </source>
</evidence>
<dbReference type="SUPFAM" id="SSF48371">
    <property type="entry name" value="ARM repeat"/>
    <property type="match status" value="1"/>
</dbReference>
<accession>A0A1J4KPF2</accession>
<dbReference type="InterPro" id="IPR016024">
    <property type="entry name" value="ARM-type_fold"/>
</dbReference>
<dbReference type="AlphaFoldDB" id="A0A1J4KPF2"/>
<dbReference type="EMBL" id="MLAK01000555">
    <property type="protein sequence ID" value="OHT12792.1"/>
    <property type="molecule type" value="Genomic_DNA"/>
</dbReference>
<keyword evidence="2" id="KW-1185">Reference proteome</keyword>
<organism evidence="1 2">
    <name type="scientific">Tritrichomonas foetus</name>
    <dbReference type="NCBI Taxonomy" id="1144522"/>
    <lineage>
        <taxon>Eukaryota</taxon>
        <taxon>Metamonada</taxon>
        <taxon>Parabasalia</taxon>
        <taxon>Tritrichomonadida</taxon>
        <taxon>Tritrichomonadidae</taxon>
        <taxon>Tritrichomonas</taxon>
    </lineage>
</organism>
<dbReference type="RefSeq" id="XP_068365928.1">
    <property type="nucleotide sequence ID" value="XM_068499475.1"/>
</dbReference>